<evidence type="ECO:0000256" key="1">
    <source>
        <dbReference type="SAM" id="Coils"/>
    </source>
</evidence>
<evidence type="ECO:0000313" key="2">
    <source>
        <dbReference type="EMBL" id="PIK50202.1"/>
    </source>
</evidence>
<keyword evidence="1" id="KW-0175">Coiled coil</keyword>
<name>A0A2G8KQB6_STIJA</name>
<comment type="caution">
    <text evidence="2">The sequence shown here is derived from an EMBL/GenBank/DDBJ whole genome shotgun (WGS) entry which is preliminary data.</text>
</comment>
<dbReference type="EMBL" id="MRZV01000429">
    <property type="protein sequence ID" value="PIK50202.1"/>
    <property type="molecule type" value="Genomic_DNA"/>
</dbReference>
<proteinExistence type="predicted"/>
<dbReference type="AlphaFoldDB" id="A0A2G8KQB6"/>
<reference evidence="2 3" key="1">
    <citation type="journal article" date="2017" name="PLoS Biol.">
        <title>The sea cucumber genome provides insights into morphological evolution and visceral regeneration.</title>
        <authorList>
            <person name="Zhang X."/>
            <person name="Sun L."/>
            <person name="Yuan J."/>
            <person name="Sun Y."/>
            <person name="Gao Y."/>
            <person name="Zhang L."/>
            <person name="Li S."/>
            <person name="Dai H."/>
            <person name="Hamel J.F."/>
            <person name="Liu C."/>
            <person name="Yu Y."/>
            <person name="Liu S."/>
            <person name="Lin W."/>
            <person name="Guo K."/>
            <person name="Jin S."/>
            <person name="Xu P."/>
            <person name="Storey K.B."/>
            <person name="Huan P."/>
            <person name="Zhang T."/>
            <person name="Zhou Y."/>
            <person name="Zhang J."/>
            <person name="Lin C."/>
            <person name="Li X."/>
            <person name="Xing L."/>
            <person name="Huo D."/>
            <person name="Sun M."/>
            <person name="Wang L."/>
            <person name="Mercier A."/>
            <person name="Li F."/>
            <person name="Yang H."/>
            <person name="Xiang J."/>
        </authorList>
    </citation>
    <scope>NUCLEOTIDE SEQUENCE [LARGE SCALE GENOMIC DNA]</scope>
    <source>
        <strain evidence="2">Shaxun</strain>
        <tissue evidence="2">Muscle</tissue>
    </source>
</reference>
<accession>A0A2G8KQB6</accession>
<evidence type="ECO:0000313" key="3">
    <source>
        <dbReference type="Proteomes" id="UP000230750"/>
    </source>
</evidence>
<gene>
    <name evidence="2" type="ORF">BSL78_12908</name>
</gene>
<protein>
    <submittedName>
        <fullName evidence="2">Uncharacterized protein</fullName>
    </submittedName>
</protein>
<dbReference type="Proteomes" id="UP000230750">
    <property type="component" value="Unassembled WGS sequence"/>
</dbReference>
<keyword evidence="3" id="KW-1185">Reference proteome</keyword>
<sequence>MNVSDEQLHQTEECEHQTRECESSCKQDETNIRDGAYSSNDANILKSSKDMKMALKLVKLGLIETTSDFEEYKCKLLMDEVQRREFSLKEARTANTEMISPQVIICPCSASHFQPQTRLPPHRCSRCYLMCSEPVTYGDKIEIPADKAKSSYTTNFDVPSRKVTEKVEEPIFRTKMFGLTGIPSEDKKVWQKFCRHILSGFSEDNKIGQLPGLTTPAFQSNFSSKSAAFMKPTVTTMVQNDTNHSLLHKAKPTNTEETLSTMTDSLSAINSEDVCAGHIQEIQAQNKKIQKLETQLEELRREMKLEQVQKESELVRIRSQRQYDREVFHRKLRQAKENAEVTHKSYQFAVDEEQEDLDIISLSVSDNETFNMGLKSKSLRETVTQVSDPNQIERDTLYSSTKTFRRGFQIAQTDGRAKDSKNNEWNLKNEEISTFKSNGDKLQEMLEQHKQRLQDANTSKLSREDKFKGALIGQSESYAKISHLVIDDQSLQNDHLNETSTVEALTASLDILKRDNTELKSESEVKDKEIWELKKERLDLKDRVFQLDRELFDTQDKLIKKSAVITDLEKTKQFLDNKVIQLAEQQRENNIILSRKNQLLLEGKRSGNDLREKIERLEDHLRFRCRINNNLRDDKVLLEKKLALLECQYNCAWNEHDGSYDMMKRKLGTSSSERI</sequence>
<feature type="coiled-coil region" evidence="1">
    <location>
        <begin position="275"/>
        <end position="316"/>
    </location>
</feature>
<organism evidence="2 3">
    <name type="scientific">Stichopus japonicus</name>
    <name type="common">Sea cucumber</name>
    <dbReference type="NCBI Taxonomy" id="307972"/>
    <lineage>
        <taxon>Eukaryota</taxon>
        <taxon>Metazoa</taxon>
        <taxon>Echinodermata</taxon>
        <taxon>Eleutherozoa</taxon>
        <taxon>Echinozoa</taxon>
        <taxon>Holothuroidea</taxon>
        <taxon>Aspidochirotacea</taxon>
        <taxon>Aspidochirotida</taxon>
        <taxon>Stichopodidae</taxon>
        <taxon>Apostichopus</taxon>
    </lineage>
</organism>